<keyword evidence="1" id="KW-0812">Transmembrane</keyword>
<evidence type="ECO:0000313" key="4">
    <source>
        <dbReference type="EMBL" id="VFK57364.1"/>
    </source>
</evidence>
<accession>A0A450ZL74</accession>
<dbReference type="AlphaFoldDB" id="A0A450ZL74"/>
<evidence type="ECO:0000313" key="3">
    <source>
        <dbReference type="EMBL" id="VFK56304.1"/>
    </source>
</evidence>
<evidence type="ECO:0000313" key="2">
    <source>
        <dbReference type="EMBL" id="VFK54522.1"/>
    </source>
</evidence>
<dbReference type="EMBL" id="CAADFY010000044">
    <property type="protein sequence ID" value="VFK54522.1"/>
    <property type="molecule type" value="Genomic_DNA"/>
</dbReference>
<keyword evidence="1" id="KW-0472">Membrane</keyword>
<protein>
    <submittedName>
        <fullName evidence="2">Uncharacterized protein</fullName>
    </submittedName>
</protein>
<gene>
    <name evidence="3" type="ORF">BECKTUN1418D_GA0071000_10441</name>
    <name evidence="4" type="ORF">BECKTUN1418E_GA0071001_10455</name>
    <name evidence="2" type="ORF">BECKTUN1418F_GA0071002_10445</name>
</gene>
<reference evidence="2" key="1">
    <citation type="submission" date="2019-02" db="EMBL/GenBank/DDBJ databases">
        <authorList>
            <person name="Gruber-Vodicka R. H."/>
            <person name="Seah K. B. B."/>
        </authorList>
    </citation>
    <scope>NUCLEOTIDE SEQUENCE</scope>
    <source>
        <strain evidence="3">BECK_BY1</strain>
        <strain evidence="4">BECK_BY2</strain>
        <strain evidence="2">BECK_BY3</strain>
    </source>
</reference>
<dbReference type="EMBL" id="CAADFX010000044">
    <property type="protein sequence ID" value="VFK56304.1"/>
    <property type="molecule type" value="Genomic_DNA"/>
</dbReference>
<keyword evidence="1" id="KW-1133">Transmembrane helix</keyword>
<organism evidence="2">
    <name type="scientific">Candidatus Kentrum sp. TUN</name>
    <dbReference type="NCBI Taxonomy" id="2126343"/>
    <lineage>
        <taxon>Bacteria</taxon>
        <taxon>Pseudomonadati</taxon>
        <taxon>Pseudomonadota</taxon>
        <taxon>Gammaproteobacteria</taxon>
        <taxon>Candidatus Kentrum</taxon>
    </lineage>
</organism>
<proteinExistence type="predicted"/>
<sequence length="203" mass="23529">MDWQLIRNALIFLGISAVISASVVVGSLVFLHEAKDQYGVQERRLDDVRTRYRRLDEERVIVDAYFPHFQRFVQTGLIGEEHRLTWLEALQNAAERIGLPELRYDISSRKPHVPDFPVDDGFYQVYATDMQLTIGLLHAGDLLSLLAELDRHAVGIYRVVYCRLRRIERGFSRVSEHNPNRANLNAECTLRWYTLDERADNGS</sequence>
<feature type="transmembrane region" description="Helical" evidence="1">
    <location>
        <begin position="6"/>
        <end position="31"/>
    </location>
</feature>
<name>A0A450ZL74_9GAMM</name>
<dbReference type="EMBL" id="CAADFV010000045">
    <property type="protein sequence ID" value="VFK57364.1"/>
    <property type="molecule type" value="Genomic_DNA"/>
</dbReference>
<evidence type="ECO:0000256" key="1">
    <source>
        <dbReference type="SAM" id="Phobius"/>
    </source>
</evidence>